<dbReference type="PANTHER" id="PTHR12215:SF15">
    <property type="entry name" value="4'-PHOSPHOPANTETHEINYL TRANSFERASE SUPERFAMILY-RELATED"/>
    <property type="match status" value="1"/>
</dbReference>
<evidence type="ECO:0000256" key="11">
    <source>
        <dbReference type="HAMAP-Rule" id="MF_00101"/>
    </source>
</evidence>
<keyword evidence="6 11" id="KW-0479">Metal-binding</keyword>
<evidence type="ECO:0000313" key="13">
    <source>
        <dbReference type="EMBL" id="PNS13713.1"/>
    </source>
</evidence>
<evidence type="ECO:0000256" key="4">
    <source>
        <dbReference type="ARBA" id="ARBA00022516"/>
    </source>
</evidence>
<name>A0A2K1QFC0_9GAMM</name>
<dbReference type="Gene3D" id="3.90.470.20">
    <property type="entry name" value="4'-phosphopantetheinyl transferase domain"/>
    <property type="match status" value="1"/>
</dbReference>
<evidence type="ECO:0000256" key="10">
    <source>
        <dbReference type="ARBA" id="ARBA00023160"/>
    </source>
</evidence>
<evidence type="ECO:0000313" key="14">
    <source>
        <dbReference type="Proteomes" id="UP000236345"/>
    </source>
</evidence>
<proteinExistence type="inferred from homology"/>
<comment type="catalytic activity">
    <reaction evidence="11">
        <text>apo-[ACP] + CoA = holo-[ACP] + adenosine 3',5'-bisphosphate + H(+)</text>
        <dbReference type="Rhea" id="RHEA:12068"/>
        <dbReference type="Rhea" id="RHEA-COMP:9685"/>
        <dbReference type="Rhea" id="RHEA-COMP:9690"/>
        <dbReference type="ChEBI" id="CHEBI:15378"/>
        <dbReference type="ChEBI" id="CHEBI:29999"/>
        <dbReference type="ChEBI" id="CHEBI:57287"/>
        <dbReference type="ChEBI" id="CHEBI:58343"/>
        <dbReference type="ChEBI" id="CHEBI:64479"/>
        <dbReference type="EC" id="2.7.8.7"/>
    </reaction>
</comment>
<evidence type="ECO:0000256" key="1">
    <source>
        <dbReference type="ARBA" id="ARBA00001946"/>
    </source>
</evidence>
<dbReference type="InterPro" id="IPR008278">
    <property type="entry name" value="4-PPantetheinyl_Trfase_dom"/>
</dbReference>
<dbReference type="RefSeq" id="WP_103058258.1">
    <property type="nucleotide sequence ID" value="NZ_BSOF01000028.1"/>
</dbReference>
<accession>A0A2K1QFC0</accession>
<dbReference type="Proteomes" id="UP000236345">
    <property type="component" value="Unassembled WGS sequence"/>
</dbReference>
<dbReference type="AlphaFoldDB" id="A0A2K1QFC0"/>
<gene>
    <name evidence="11 13" type="primary">acpS</name>
    <name evidence="13" type="ORF">COO59_01085</name>
</gene>
<dbReference type="EMBL" id="NWUO01000001">
    <property type="protein sequence ID" value="PNS13713.1"/>
    <property type="molecule type" value="Genomic_DNA"/>
</dbReference>
<comment type="similarity">
    <text evidence="11">Belongs to the P-Pant transferase superfamily. AcpS family.</text>
</comment>
<evidence type="ECO:0000256" key="2">
    <source>
        <dbReference type="ARBA" id="ARBA00010990"/>
    </source>
</evidence>
<dbReference type="GO" id="GO:0019878">
    <property type="term" value="P:lysine biosynthetic process via aminoadipic acid"/>
    <property type="evidence" value="ECO:0007669"/>
    <property type="project" value="TreeGrafter"/>
</dbReference>
<comment type="caution">
    <text evidence="13">The sequence shown here is derived from an EMBL/GenBank/DDBJ whole genome shotgun (WGS) entry which is preliminary data.</text>
</comment>
<dbReference type="InterPro" id="IPR050559">
    <property type="entry name" value="P-Pant_transferase_sf"/>
</dbReference>
<keyword evidence="8 11" id="KW-0460">Magnesium</keyword>
<comment type="similarity">
    <text evidence="2">Belongs to the P-Pant transferase superfamily. Gsp/Sfp/HetI/AcpT family.</text>
</comment>
<evidence type="ECO:0000256" key="3">
    <source>
        <dbReference type="ARBA" id="ARBA00022490"/>
    </source>
</evidence>
<evidence type="ECO:0000256" key="6">
    <source>
        <dbReference type="ARBA" id="ARBA00022723"/>
    </source>
</evidence>
<dbReference type="OrthoDB" id="517356at2"/>
<dbReference type="GO" id="GO:0008897">
    <property type="term" value="F:holo-[acyl-carrier-protein] synthase activity"/>
    <property type="evidence" value="ECO:0007669"/>
    <property type="project" value="UniProtKB-UniRule"/>
</dbReference>
<feature type="binding site" evidence="11">
    <location>
        <position position="55"/>
    </location>
    <ligand>
        <name>Mg(2+)</name>
        <dbReference type="ChEBI" id="CHEBI:18420"/>
    </ligand>
</feature>
<evidence type="ECO:0000256" key="8">
    <source>
        <dbReference type="ARBA" id="ARBA00022842"/>
    </source>
</evidence>
<dbReference type="InterPro" id="IPR037143">
    <property type="entry name" value="4-PPantetheinyl_Trfase_dom_sf"/>
</dbReference>
<dbReference type="SUPFAM" id="SSF56214">
    <property type="entry name" value="4'-phosphopantetheinyl transferase"/>
    <property type="match status" value="1"/>
</dbReference>
<dbReference type="InterPro" id="IPR002582">
    <property type="entry name" value="ACPS"/>
</dbReference>
<dbReference type="InterPro" id="IPR004568">
    <property type="entry name" value="Ppantetheine-prot_Trfase_dom"/>
</dbReference>
<comment type="subcellular location">
    <subcellularLocation>
        <location evidence="11">Cytoplasm</location>
    </subcellularLocation>
</comment>
<dbReference type="EC" id="2.7.8.7" evidence="11"/>
<evidence type="ECO:0000256" key="5">
    <source>
        <dbReference type="ARBA" id="ARBA00022679"/>
    </source>
</evidence>
<dbReference type="PANTHER" id="PTHR12215">
    <property type="entry name" value="PHOSPHOPANTETHEINE TRANSFERASE"/>
    <property type="match status" value="1"/>
</dbReference>
<dbReference type="GO" id="GO:0005829">
    <property type="term" value="C:cytosol"/>
    <property type="evidence" value="ECO:0007669"/>
    <property type="project" value="TreeGrafter"/>
</dbReference>
<comment type="function">
    <text evidence="11">Transfers the 4'-phosphopantetheine moiety from coenzyme A to a Ser of acyl-carrier-protein.</text>
</comment>
<comment type="cofactor">
    <cofactor evidence="1 11">
        <name>Mg(2+)</name>
        <dbReference type="ChEBI" id="CHEBI:18420"/>
    </cofactor>
</comment>
<dbReference type="HAMAP" id="MF_00101">
    <property type="entry name" value="AcpS"/>
    <property type="match status" value="1"/>
</dbReference>
<keyword evidence="14" id="KW-1185">Reference proteome</keyword>
<organism evidence="13 14">
    <name type="scientific">Mixta theicola</name>
    <dbReference type="NCBI Taxonomy" id="1458355"/>
    <lineage>
        <taxon>Bacteria</taxon>
        <taxon>Pseudomonadati</taxon>
        <taxon>Pseudomonadota</taxon>
        <taxon>Gammaproteobacteria</taxon>
        <taxon>Enterobacterales</taxon>
        <taxon>Erwiniaceae</taxon>
        <taxon>Mixta</taxon>
    </lineage>
</organism>
<evidence type="ECO:0000259" key="12">
    <source>
        <dbReference type="Pfam" id="PF01648"/>
    </source>
</evidence>
<keyword evidence="3 11" id="KW-0963">Cytoplasm</keyword>
<dbReference type="NCBIfam" id="TIGR00556">
    <property type="entry name" value="pantethn_trn"/>
    <property type="match status" value="1"/>
</dbReference>
<dbReference type="NCBIfam" id="TIGR00516">
    <property type="entry name" value="acpS"/>
    <property type="match status" value="1"/>
</dbReference>
<protein>
    <recommendedName>
        <fullName evidence="11">Holo-[acyl-carrier-protein] synthase</fullName>
        <shortName evidence="11">Holo-ACP synthase</shortName>
        <ecNumber evidence="11">2.7.8.7</ecNumber>
    </recommendedName>
    <alternativeName>
        <fullName evidence="11">4'-phosphopantetheinyl transferase AcpS</fullName>
    </alternativeName>
</protein>
<feature type="domain" description="4'-phosphopantetheinyl transferase" evidence="12">
    <location>
        <begin position="3"/>
        <end position="118"/>
    </location>
</feature>
<keyword evidence="9 11" id="KW-0443">Lipid metabolism</keyword>
<keyword evidence="4 11" id="KW-0444">Lipid biosynthesis</keyword>
<keyword evidence="7 11" id="KW-0276">Fatty acid metabolism</keyword>
<dbReference type="Pfam" id="PF01648">
    <property type="entry name" value="ACPS"/>
    <property type="match status" value="1"/>
</dbReference>
<keyword evidence="10 11" id="KW-0275">Fatty acid biosynthesis</keyword>
<sequence length="125" mass="14037">MFVGTDIVEVERIKRAISRSKRDFLQRVFTPAEINKINVASPNYERAAGFWAAKESMVKALGTGFREGIRFHDIEVEHNEYGCPRIVLHGRLKALLNKKGSAQISLTISHCRTYAIAVVAVVTHN</sequence>
<keyword evidence="5 11" id="KW-0808">Transferase</keyword>
<evidence type="ECO:0000256" key="9">
    <source>
        <dbReference type="ARBA" id="ARBA00023098"/>
    </source>
</evidence>
<dbReference type="GO" id="GO:0006633">
    <property type="term" value="P:fatty acid biosynthetic process"/>
    <property type="evidence" value="ECO:0007669"/>
    <property type="project" value="UniProtKB-UniRule"/>
</dbReference>
<feature type="binding site" evidence="11">
    <location>
        <position position="6"/>
    </location>
    <ligand>
        <name>Mg(2+)</name>
        <dbReference type="ChEBI" id="CHEBI:18420"/>
    </ligand>
</feature>
<dbReference type="GO" id="GO:0000287">
    <property type="term" value="F:magnesium ion binding"/>
    <property type="evidence" value="ECO:0007669"/>
    <property type="project" value="UniProtKB-UniRule"/>
</dbReference>
<reference evidence="14" key="1">
    <citation type="submission" date="2017-09" db="EMBL/GenBank/DDBJ databases">
        <authorList>
            <person name="Palmer M."/>
            <person name="Steenkamp E.T."/>
            <person name="Coetzee M.P."/>
            <person name="Avontuur J.R."/>
            <person name="Van Zyl E."/>
            <person name="Chan W.-Y."/>
            <person name="Blom J."/>
            <person name="Venter S.N."/>
        </authorList>
    </citation>
    <scope>NUCLEOTIDE SEQUENCE [LARGE SCALE GENOMIC DNA]</scope>
    <source>
        <strain evidence="14">QC88-366</strain>
    </source>
</reference>
<evidence type="ECO:0000256" key="7">
    <source>
        <dbReference type="ARBA" id="ARBA00022832"/>
    </source>
</evidence>